<accession>A0A9R0IY14</accession>
<dbReference type="GeneID" id="110795638"/>
<proteinExistence type="predicted"/>
<feature type="compositionally biased region" description="Low complexity" evidence="2">
    <location>
        <begin position="498"/>
        <end position="511"/>
    </location>
</feature>
<evidence type="ECO:0000313" key="4">
    <source>
        <dbReference type="RefSeq" id="XP_021856354.1"/>
    </source>
</evidence>
<evidence type="ECO:0000256" key="1">
    <source>
        <dbReference type="SAM" id="Coils"/>
    </source>
</evidence>
<feature type="compositionally biased region" description="Polar residues" evidence="2">
    <location>
        <begin position="431"/>
        <end position="447"/>
    </location>
</feature>
<feature type="region of interest" description="Disordered" evidence="2">
    <location>
        <begin position="429"/>
        <end position="455"/>
    </location>
</feature>
<keyword evidence="1" id="KW-0175">Coiled coil</keyword>
<sequence length="619" mass="68999">MQMDLWVVAAATGAGYLAKYWKNALGDKEGSSGNPSGSSLPDNPESPSLRGRKFARKETTGQCFSESGKGNHLDGMFTETSGRDDHFANDVACTDTFDHEKQVGKFEEYRDRYRLDADIPDIPEYQHWEMGVSPSSRRSRKCLRSRRLQRLPLQYINPRTSLDSCLMAQMQIERAEMEEYLRTPLSSPCAPALRPFVVSDGRRVISRPSGDFRNELQKEVYTKEGDDVVGVPHLPQIIKTGYSKQKLSKVKDQIGKSSYSDKCTRDGSSSGQALFCFGISVGVMCTLIANKMEVQNLKESLKQSENLVEDLQEELEMKDSLTVKELVNDDDSQDILESLCGHEKMSLYSNPDDTGVPISHADEDSVSLEKTESMSKIEAELEAELERLELSMSGSTLRGRSSDAIEFYQDFEQDMASELVHGELNADILQGKSSSEPTPDRGSTPQSMKEGVSPRELSLRLHEVIQSRLQERIMDLEAELEESQKKIQHLESEKNSWKEASQSESSSTLGSPVGQPLVMNLSGDALDAYNEAFGELNKLNGSQNGDSWIEIDHKLNGVQNGGNKIPTNEDNPNNYVNREDGDGDDDLLLIQQIVEKARQGSPAILRAQRSMVWLNIDGN</sequence>
<reference evidence="4" key="2">
    <citation type="submission" date="2025-08" db="UniProtKB">
        <authorList>
            <consortium name="RefSeq"/>
        </authorList>
    </citation>
    <scope>IDENTIFICATION</scope>
    <source>
        <tissue evidence="4">Leaf</tissue>
    </source>
</reference>
<dbReference type="KEGG" id="soe:110795638"/>
<evidence type="ECO:0000256" key="2">
    <source>
        <dbReference type="SAM" id="MobiDB-lite"/>
    </source>
</evidence>
<name>A0A9R0IY14_SPIOL</name>
<protein>
    <submittedName>
        <fullName evidence="4">Uncharacterized protein</fullName>
    </submittedName>
</protein>
<gene>
    <name evidence="4" type="primary">LOC110795638</name>
</gene>
<dbReference type="Proteomes" id="UP000813463">
    <property type="component" value="Chromosome 5"/>
</dbReference>
<dbReference type="InterPro" id="IPR040348">
    <property type="entry name" value="POLAR-like"/>
</dbReference>
<feature type="region of interest" description="Disordered" evidence="2">
    <location>
        <begin position="491"/>
        <end position="515"/>
    </location>
</feature>
<feature type="coiled-coil region" evidence="1">
    <location>
        <begin position="294"/>
        <end position="321"/>
    </location>
</feature>
<keyword evidence="3" id="KW-1185">Reference proteome</keyword>
<evidence type="ECO:0000313" key="3">
    <source>
        <dbReference type="Proteomes" id="UP000813463"/>
    </source>
</evidence>
<dbReference type="PANTHER" id="PTHR33476">
    <property type="entry name" value="EMB|CAB62613.1"/>
    <property type="match status" value="1"/>
</dbReference>
<reference evidence="3" key="1">
    <citation type="journal article" date="2021" name="Nat. Commun.">
        <title>Genomic analyses provide insights into spinach domestication and the genetic basis of agronomic traits.</title>
        <authorList>
            <person name="Cai X."/>
            <person name="Sun X."/>
            <person name="Xu C."/>
            <person name="Sun H."/>
            <person name="Wang X."/>
            <person name="Ge C."/>
            <person name="Zhang Z."/>
            <person name="Wang Q."/>
            <person name="Fei Z."/>
            <person name="Jiao C."/>
            <person name="Wang Q."/>
        </authorList>
    </citation>
    <scope>NUCLEOTIDE SEQUENCE [LARGE SCALE GENOMIC DNA]</scope>
    <source>
        <strain evidence="3">cv. Varoflay</strain>
    </source>
</reference>
<organism evidence="3 4">
    <name type="scientific">Spinacia oleracea</name>
    <name type="common">Spinach</name>
    <dbReference type="NCBI Taxonomy" id="3562"/>
    <lineage>
        <taxon>Eukaryota</taxon>
        <taxon>Viridiplantae</taxon>
        <taxon>Streptophyta</taxon>
        <taxon>Embryophyta</taxon>
        <taxon>Tracheophyta</taxon>
        <taxon>Spermatophyta</taxon>
        <taxon>Magnoliopsida</taxon>
        <taxon>eudicotyledons</taxon>
        <taxon>Gunneridae</taxon>
        <taxon>Pentapetalae</taxon>
        <taxon>Caryophyllales</taxon>
        <taxon>Chenopodiaceae</taxon>
        <taxon>Chenopodioideae</taxon>
        <taxon>Anserineae</taxon>
        <taxon>Spinacia</taxon>
    </lineage>
</organism>
<dbReference type="GO" id="GO:0008356">
    <property type="term" value="P:asymmetric cell division"/>
    <property type="evidence" value="ECO:0007669"/>
    <property type="project" value="InterPro"/>
</dbReference>
<dbReference type="AlphaFoldDB" id="A0A9R0IY14"/>
<dbReference type="RefSeq" id="XP_021856354.1">
    <property type="nucleotide sequence ID" value="XM_022000662.2"/>
</dbReference>
<feature type="region of interest" description="Disordered" evidence="2">
    <location>
        <begin position="28"/>
        <end position="74"/>
    </location>
</feature>
<dbReference type="PANTHER" id="PTHR33476:SF7">
    <property type="entry name" value="EMB|CAB62613.1"/>
    <property type="match status" value="1"/>
</dbReference>
<dbReference type="OrthoDB" id="1701885at2759"/>